<proteinExistence type="predicted"/>
<dbReference type="SUPFAM" id="SSF53474">
    <property type="entry name" value="alpha/beta-Hydrolases"/>
    <property type="match status" value="1"/>
</dbReference>
<evidence type="ECO:0000259" key="1">
    <source>
        <dbReference type="Pfam" id="PF12697"/>
    </source>
</evidence>
<comment type="caution">
    <text evidence="2">The sequence shown here is derived from an EMBL/GenBank/DDBJ whole genome shotgun (WGS) entry which is preliminary data.</text>
</comment>
<evidence type="ECO:0000313" key="2">
    <source>
        <dbReference type="EMBL" id="KAJ7745822.1"/>
    </source>
</evidence>
<dbReference type="Pfam" id="PF12697">
    <property type="entry name" value="Abhydrolase_6"/>
    <property type="match status" value="1"/>
</dbReference>
<organism evidence="2 3">
    <name type="scientific">Mycena maculata</name>
    <dbReference type="NCBI Taxonomy" id="230809"/>
    <lineage>
        <taxon>Eukaryota</taxon>
        <taxon>Fungi</taxon>
        <taxon>Dikarya</taxon>
        <taxon>Basidiomycota</taxon>
        <taxon>Agaricomycotina</taxon>
        <taxon>Agaricomycetes</taxon>
        <taxon>Agaricomycetidae</taxon>
        <taxon>Agaricales</taxon>
        <taxon>Marasmiineae</taxon>
        <taxon>Mycenaceae</taxon>
        <taxon>Mycena</taxon>
    </lineage>
</organism>
<reference evidence="2" key="1">
    <citation type="submission" date="2023-03" db="EMBL/GenBank/DDBJ databases">
        <title>Massive genome expansion in bonnet fungi (Mycena s.s.) driven by repeated elements and novel gene families across ecological guilds.</title>
        <authorList>
            <consortium name="Lawrence Berkeley National Laboratory"/>
            <person name="Harder C.B."/>
            <person name="Miyauchi S."/>
            <person name="Viragh M."/>
            <person name="Kuo A."/>
            <person name="Thoen E."/>
            <person name="Andreopoulos B."/>
            <person name="Lu D."/>
            <person name="Skrede I."/>
            <person name="Drula E."/>
            <person name="Henrissat B."/>
            <person name="Morin E."/>
            <person name="Kohler A."/>
            <person name="Barry K."/>
            <person name="LaButti K."/>
            <person name="Morin E."/>
            <person name="Salamov A."/>
            <person name="Lipzen A."/>
            <person name="Mereny Z."/>
            <person name="Hegedus B."/>
            <person name="Baldrian P."/>
            <person name="Stursova M."/>
            <person name="Weitz H."/>
            <person name="Taylor A."/>
            <person name="Grigoriev I.V."/>
            <person name="Nagy L.G."/>
            <person name="Martin F."/>
            <person name="Kauserud H."/>
        </authorList>
    </citation>
    <scope>NUCLEOTIDE SEQUENCE</scope>
    <source>
        <strain evidence="2">CBHHK188m</strain>
    </source>
</reference>
<dbReference type="InterPro" id="IPR029058">
    <property type="entry name" value="AB_hydrolase_fold"/>
</dbReference>
<dbReference type="InterPro" id="IPR000073">
    <property type="entry name" value="AB_hydrolase_1"/>
</dbReference>
<accession>A0AAD7IN07</accession>
<dbReference type="Gene3D" id="3.40.50.1820">
    <property type="entry name" value="alpha/beta hydrolase"/>
    <property type="match status" value="1"/>
</dbReference>
<dbReference type="AlphaFoldDB" id="A0AAD7IN07"/>
<gene>
    <name evidence="2" type="ORF">DFH07DRAFT_963181</name>
</gene>
<protein>
    <submittedName>
        <fullName evidence="2">Alpha/beta hydrolase fold-1</fullName>
    </submittedName>
</protein>
<dbReference type="GO" id="GO:0016787">
    <property type="term" value="F:hydrolase activity"/>
    <property type="evidence" value="ECO:0007669"/>
    <property type="project" value="UniProtKB-KW"/>
</dbReference>
<keyword evidence="2" id="KW-0378">Hydrolase</keyword>
<evidence type="ECO:0000313" key="3">
    <source>
        <dbReference type="Proteomes" id="UP001215280"/>
    </source>
</evidence>
<dbReference type="EMBL" id="JARJLG010000101">
    <property type="protein sequence ID" value="KAJ7745822.1"/>
    <property type="molecule type" value="Genomic_DNA"/>
</dbReference>
<feature type="domain" description="AB hydrolase-1" evidence="1">
    <location>
        <begin position="45"/>
        <end position="319"/>
    </location>
</feature>
<name>A0AAD7IN07_9AGAR</name>
<sequence>MLLHTTAAVFSCPPNRNGPVGLTLKMTAKRYCTAESASNEEGFSLLFAHCIGSHKEQWEPVIEHTFCVQQAKARHQRVREAWTFDWQNHGDAATLNHELLVNTRQMGVSAYEWGEAIAAFAVTPDMRGKRMVAIGHSAGTGAMMMSMRDFPTPAIPYVSVVLIEPIIATREIFYRHIADSTQTIVAAITMRRQRWRSRTEAYEWLKRRGPWKRWDARVLRIFVRYGLRDTSDGEVALKCDRRQEANAYPDVHPHFDAVDEIGRVCQSVPVHLVWANQSDFVPKIVQDSLSDVSEGRMVASITRLDGGHMIVQENPDRIALAICDSLDAVGVDLQIRARSRL</sequence>
<dbReference type="Proteomes" id="UP001215280">
    <property type="component" value="Unassembled WGS sequence"/>
</dbReference>
<keyword evidence="3" id="KW-1185">Reference proteome</keyword>